<name>A0A7U4GCK6_YEREN</name>
<dbReference type="EMBL" id="CP007448">
    <property type="protein sequence ID" value="AHM71811.2"/>
    <property type="molecule type" value="Genomic_DNA"/>
</dbReference>
<protein>
    <submittedName>
        <fullName evidence="1">Uncharacterized protein</fullName>
    </submittedName>
</protein>
<gene>
    <name evidence="1" type="ORF">LC20_00555</name>
</gene>
<dbReference type="AlphaFoldDB" id="A0A7U4GCK6"/>
<sequence>MHNVSILIIKYCALDGMEFYIIRDETRFSVTKKPALRRVVFIQNDLTAQGYHLHRYRKSSRYIVIIETVVSLI</sequence>
<dbReference type="Proteomes" id="UP000230961">
    <property type="component" value="Chromosome"/>
</dbReference>
<organism evidence="1 2">
    <name type="scientific">Yersinia enterocolitica LC20</name>
    <dbReference type="NCBI Taxonomy" id="1443113"/>
    <lineage>
        <taxon>Bacteria</taxon>
        <taxon>Pseudomonadati</taxon>
        <taxon>Pseudomonadota</taxon>
        <taxon>Gammaproteobacteria</taxon>
        <taxon>Enterobacterales</taxon>
        <taxon>Yersiniaceae</taxon>
        <taxon>Yersinia</taxon>
    </lineage>
</organism>
<dbReference type="KEGG" id="yel:LC20_00555"/>
<evidence type="ECO:0000313" key="1">
    <source>
        <dbReference type="EMBL" id="AHM71811.2"/>
    </source>
</evidence>
<proteinExistence type="predicted"/>
<accession>A0A7U4GCK6</accession>
<reference evidence="1 2" key="1">
    <citation type="submission" date="2017-11" db="EMBL/GenBank/DDBJ databases">
        <title>The complete genome sequence and comparative genome analysis of Yersinia enterocolitica strain LC20.</title>
        <authorList>
            <person name="Shi G."/>
            <person name="Su M."/>
            <person name="Liang J."/>
            <person name="Gu W."/>
            <person name="Xiao Y."/>
            <person name="Zhang Z."/>
            <person name="Qiu H."/>
            <person name="Duan R."/>
            <person name="Zhang Z."/>
            <person name="Li Y."/>
            <person name="Zhang X."/>
            <person name="Ling Y."/>
            <person name="Song L."/>
            <person name="Chen M."/>
            <person name="Zhao Y."/>
            <person name="Wu J."/>
            <person name="Jing H."/>
            <person name="Xiao J."/>
            <person name="Wang X."/>
        </authorList>
    </citation>
    <scope>NUCLEOTIDE SEQUENCE [LARGE SCALE GENOMIC DNA]</scope>
    <source>
        <strain evidence="1 2">LC20</strain>
    </source>
</reference>
<evidence type="ECO:0000313" key="2">
    <source>
        <dbReference type="Proteomes" id="UP000230961"/>
    </source>
</evidence>